<dbReference type="SUPFAM" id="SSF52113">
    <property type="entry name" value="BRCT domain"/>
    <property type="match status" value="1"/>
</dbReference>
<dbReference type="InterPro" id="IPR001357">
    <property type="entry name" value="BRCT_dom"/>
</dbReference>
<dbReference type="STRING" id="1182543.W9VPZ4"/>
<proteinExistence type="predicted"/>
<dbReference type="OrthoDB" id="342264at2759"/>
<dbReference type="eggNOG" id="KOG2043">
    <property type="taxonomic scope" value="Eukaryota"/>
</dbReference>
<dbReference type="RefSeq" id="XP_007751114.1">
    <property type="nucleotide sequence ID" value="XM_007752924.1"/>
</dbReference>
<evidence type="ECO:0000313" key="3">
    <source>
        <dbReference type="Proteomes" id="UP000019471"/>
    </source>
</evidence>
<reference evidence="2 3" key="1">
    <citation type="submission" date="2013-03" db="EMBL/GenBank/DDBJ databases">
        <title>The Genome Sequence of Cladophialophora psammophila CBS 110553.</title>
        <authorList>
            <consortium name="The Broad Institute Genomics Platform"/>
            <person name="Cuomo C."/>
            <person name="de Hoog S."/>
            <person name="Gorbushina A."/>
            <person name="Walker B."/>
            <person name="Young S.K."/>
            <person name="Zeng Q."/>
            <person name="Gargeya S."/>
            <person name="Fitzgerald M."/>
            <person name="Haas B."/>
            <person name="Abouelleil A."/>
            <person name="Allen A.W."/>
            <person name="Alvarado L."/>
            <person name="Arachchi H.M."/>
            <person name="Berlin A.M."/>
            <person name="Chapman S.B."/>
            <person name="Gainer-Dewar J."/>
            <person name="Goldberg J."/>
            <person name="Griggs A."/>
            <person name="Gujja S."/>
            <person name="Hansen M."/>
            <person name="Howarth C."/>
            <person name="Imamovic A."/>
            <person name="Ireland A."/>
            <person name="Larimer J."/>
            <person name="McCowan C."/>
            <person name="Murphy C."/>
            <person name="Pearson M."/>
            <person name="Poon T.W."/>
            <person name="Priest M."/>
            <person name="Roberts A."/>
            <person name="Saif S."/>
            <person name="Shea T."/>
            <person name="Sisk P."/>
            <person name="Sykes S."/>
            <person name="Wortman J."/>
            <person name="Nusbaum C."/>
            <person name="Birren B."/>
        </authorList>
    </citation>
    <scope>NUCLEOTIDE SEQUENCE [LARGE SCALE GENOMIC DNA]</scope>
    <source>
        <strain evidence="2 3">CBS 110553</strain>
    </source>
</reference>
<comment type="caution">
    <text evidence="2">The sequence shown here is derived from an EMBL/GenBank/DDBJ whole genome shotgun (WGS) entry which is preliminary data.</text>
</comment>
<keyword evidence="3" id="KW-1185">Reference proteome</keyword>
<dbReference type="InterPro" id="IPR036420">
    <property type="entry name" value="BRCT_dom_sf"/>
</dbReference>
<dbReference type="GeneID" id="19197041"/>
<dbReference type="PROSITE" id="PS50172">
    <property type="entry name" value="BRCT"/>
    <property type="match status" value="1"/>
</dbReference>
<dbReference type="EMBL" id="AMGX01000033">
    <property type="protein sequence ID" value="EXJ57797.1"/>
    <property type="molecule type" value="Genomic_DNA"/>
</dbReference>
<evidence type="ECO:0000259" key="1">
    <source>
        <dbReference type="PROSITE" id="PS50172"/>
    </source>
</evidence>
<organism evidence="2 3">
    <name type="scientific">Cladophialophora psammophila CBS 110553</name>
    <dbReference type="NCBI Taxonomy" id="1182543"/>
    <lineage>
        <taxon>Eukaryota</taxon>
        <taxon>Fungi</taxon>
        <taxon>Dikarya</taxon>
        <taxon>Ascomycota</taxon>
        <taxon>Pezizomycotina</taxon>
        <taxon>Eurotiomycetes</taxon>
        <taxon>Chaetothyriomycetidae</taxon>
        <taxon>Chaetothyriales</taxon>
        <taxon>Herpotrichiellaceae</taxon>
        <taxon>Cladophialophora</taxon>
    </lineage>
</organism>
<accession>W9VPZ4</accession>
<dbReference type="Proteomes" id="UP000019471">
    <property type="component" value="Unassembled WGS sequence"/>
</dbReference>
<dbReference type="AlphaFoldDB" id="W9VPZ4"/>
<evidence type="ECO:0000313" key="2">
    <source>
        <dbReference type="EMBL" id="EXJ57797.1"/>
    </source>
</evidence>
<protein>
    <recommendedName>
        <fullName evidence="1">BRCT domain-containing protein</fullName>
    </recommendedName>
</protein>
<dbReference type="HOGENOM" id="CLU_095013_0_0_1"/>
<sequence>MATFERLGGKVSTSINKAAILCIPEGTPKKTGKLIMAVAMGMDIVTEKWFVDAHRLGRFPPLEEYLPLDRSREGQWGLNPKEAVRRGKNGLTHLLSWMTVFLTKQLRTDLGNLERKISQIATILGADAVKHRLPALKDKGKFSEAGVLIIGVPGDPQGAHIGRLGLKLFHKDILTMAALRGRVERESADFKIEVPIKDEDGD</sequence>
<dbReference type="Gene3D" id="3.40.50.10190">
    <property type="entry name" value="BRCT domain"/>
    <property type="match status" value="1"/>
</dbReference>
<gene>
    <name evidence="2" type="ORF">A1O5_12355</name>
</gene>
<feature type="domain" description="BRCT" evidence="1">
    <location>
        <begin position="1"/>
        <end position="67"/>
    </location>
</feature>
<name>W9VPZ4_9EURO</name>